<organism evidence="2 3">
    <name type="scientific">Croceibacter atlanticus (strain ATCC BAA-628 / JCM 21780 / CIP 108009 / IAM 15332 / KCTC 12090 / HTCC2559)</name>
    <dbReference type="NCBI Taxonomy" id="216432"/>
    <lineage>
        <taxon>Bacteria</taxon>
        <taxon>Pseudomonadati</taxon>
        <taxon>Bacteroidota</taxon>
        <taxon>Flavobacteriia</taxon>
        <taxon>Flavobacteriales</taxon>
        <taxon>Flavobacteriaceae</taxon>
        <taxon>Croceibacter</taxon>
    </lineage>
</organism>
<dbReference type="STRING" id="216432.CA2559_10523"/>
<keyword evidence="1" id="KW-0812">Transmembrane</keyword>
<evidence type="ECO:0000313" key="2">
    <source>
        <dbReference type="EMBL" id="EAP86463.1"/>
    </source>
</evidence>
<evidence type="ECO:0000313" key="3">
    <source>
        <dbReference type="Proteomes" id="UP000002297"/>
    </source>
</evidence>
<keyword evidence="3" id="KW-1185">Reference proteome</keyword>
<feature type="transmembrane region" description="Helical" evidence="1">
    <location>
        <begin position="27"/>
        <end position="44"/>
    </location>
</feature>
<dbReference type="HOGENOM" id="CLU_122870_0_0_10"/>
<dbReference type="eggNOG" id="ENOG5032U9N">
    <property type="taxonomic scope" value="Bacteria"/>
</dbReference>
<name>A3U9H7_CROAH</name>
<gene>
    <name evidence="2" type="ordered locus">CA2559_10523</name>
</gene>
<accession>A3U9H7</accession>
<protein>
    <submittedName>
        <fullName evidence="2">Uncharacterized protein</fullName>
    </submittedName>
</protein>
<reference evidence="2 3" key="1">
    <citation type="journal article" date="2010" name="J. Bacteriol.">
        <title>The complete genome sequence of Croceibacter atlanticus HTCC2559T.</title>
        <authorList>
            <person name="Oh H.M."/>
            <person name="Kang I."/>
            <person name="Ferriera S."/>
            <person name="Giovannoni S.J."/>
            <person name="Cho J.C."/>
        </authorList>
    </citation>
    <scope>NUCLEOTIDE SEQUENCE [LARGE SCALE GENOMIC DNA]</scope>
    <source>
        <strain evidence="3">ATCC BAA-628 / HTCC2559 / KCTC 12090</strain>
    </source>
</reference>
<dbReference type="KEGG" id="cat:CA2559_10523"/>
<feature type="transmembrane region" description="Helical" evidence="1">
    <location>
        <begin position="155"/>
        <end position="176"/>
    </location>
</feature>
<dbReference type="EMBL" id="CP002046">
    <property type="protein sequence ID" value="EAP86463.1"/>
    <property type="molecule type" value="Genomic_DNA"/>
</dbReference>
<feature type="transmembrane region" description="Helical" evidence="1">
    <location>
        <begin position="81"/>
        <end position="98"/>
    </location>
</feature>
<keyword evidence="1" id="KW-1133">Transmembrane helix</keyword>
<feature type="transmembrane region" description="Helical" evidence="1">
    <location>
        <begin position="110"/>
        <end position="143"/>
    </location>
</feature>
<dbReference type="OrthoDB" id="6333271at2"/>
<dbReference type="RefSeq" id="WP_013187848.1">
    <property type="nucleotide sequence ID" value="NC_014230.1"/>
</dbReference>
<dbReference type="GeneID" id="89453844"/>
<proteinExistence type="predicted"/>
<dbReference type="Proteomes" id="UP000002297">
    <property type="component" value="Chromosome"/>
</dbReference>
<dbReference type="AlphaFoldDB" id="A3U9H7"/>
<keyword evidence="1" id="KW-0472">Membrane</keyword>
<feature type="transmembrane region" description="Helical" evidence="1">
    <location>
        <begin position="56"/>
        <end position="75"/>
    </location>
</feature>
<sequence length="177" mass="19148">MRFTLYIFKGLHYAFIVAVLAERSQSNYHLIALIIALFLITYTYKHTPIKKVTYTFSDALNVVFVLLGALATFALSVETSLNTVFVASALGLLGAFIPKHKLFKEAPAALYCGTFIGMTSTLVANGYLFIAFAGALGGLVYIIAKPFLNGFGGKLGTIAFGGVAFATLFIYLTNLVY</sequence>
<evidence type="ECO:0000256" key="1">
    <source>
        <dbReference type="SAM" id="Phobius"/>
    </source>
</evidence>